<dbReference type="AlphaFoldDB" id="A0A545UT26"/>
<sequence>MGGVRGRSRQRGQRKGQKRACEIGQALFFFFLSDQHAHIHTHTHAHARTIRPGVNLNAGSLCISPGRRCGRGETQSRHNPRLISA</sequence>
<proteinExistence type="predicted"/>
<reference evidence="1 2" key="1">
    <citation type="journal article" date="2019" name="Appl. Microbiol. Biotechnol.">
        <title>Genome sequence of Isaria javanica and comparative genome analysis insights into family S53 peptidase evolution in fungal entomopathogens.</title>
        <authorList>
            <person name="Lin R."/>
            <person name="Zhang X."/>
            <person name="Xin B."/>
            <person name="Zou M."/>
            <person name="Gao Y."/>
            <person name="Qin F."/>
            <person name="Hu Q."/>
            <person name="Xie B."/>
            <person name="Cheng X."/>
        </authorList>
    </citation>
    <scope>NUCLEOTIDE SEQUENCE [LARGE SCALE GENOMIC DNA]</scope>
    <source>
        <strain evidence="1 2">IJ1G</strain>
    </source>
</reference>
<keyword evidence="2" id="KW-1185">Reference proteome</keyword>
<organism evidence="1 2">
    <name type="scientific">Cordyceps javanica</name>
    <dbReference type="NCBI Taxonomy" id="43265"/>
    <lineage>
        <taxon>Eukaryota</taxon>
        <taxon>Fungi</taxon>
        <taxon>Dikarya</taxon>
        <taxon>Ascomycota</taxon>
        <taxon>Pezizomycotina</taxon>
        <taxon>Sordariomycetes</taxon>
        <taxon>Hypocreomycetidae</taxon>
        <taxon>Hypocreales</taxon>
        <taxon>Cordycipitaceae</taxon>
        <taxon>Cordyceps</taxon>
    </lineage>
</organism>
<evidence type="ECO:0000313" key="2">
    <source>
        <dbReference type="Proteomes" id="UP000315783"/>
    </source>
</evidence>
<comment type="caution">
    <text evidence="1">The sequence shown here is derived from an EMBL/GenBank/DDBJ whole genome shotgun (WGS) entry which is preliminary data.</text>
</comment>
<gene>
    <name evidence="1" type="ORF">IF1G_08548</name>
</gene>
<name>A0A545UT26_9HYPO</name>
<evidence type="ECO:0000313" key="1">
    <source>
        <dbReference type="EMBL" id="TQV92624.1"/>
    </source>
</evidence>
<dbReference type="Proteomes" id="UP000315783">
    <property type="component" value="Unassembled WGS sequence"/>
</dbReference>
<accession>A0A545UT26</accession>
<dbReference type="EMBL" id="SPUK01000014">
    <property type="protein sequence ID" value="TQV92624.1"/>
    <property type="molecule type" value="Genomic_DNA"/>
</dbReference>
<protein>
    <submittedName>
        <fullName evidence="1">Uncharacterized protein</fullName>
    </submittedName>
</protein>